<dbReference type="Proteomes" id="UP001448207">
    <property type="component" value="Unassembled WGS sequence"/>
</dbReference>
<proteinExistence type="inferred from homology"/>
<dbReference type="SUPFAM" id="SSF53137">
    <property type="entry name" value="Translational machinery components"/>
    <property type="match status" value="1"/>
</dbReference>
<gene>
    <name evidence="6" type="ORF">J3Q64DRAFT_1695070</name>
</gene>
<dbReference type="InterPro" id="IPR042226">
    <property type="entry name" value="eFR1_2_sf"/>
</dbReference>
<dbReference type="Pfam" id="PF03465">
    <property type="entry name" value="eRF1_3"/>
    <property type="match status" value="1"/>
</dbReference>
<dbReference type="Gene3D" id="3.30.420.60">
    <property type="entry name" value="eRF1 domain 2"/>
    <property type="match status" value="1"/>
</dbReference>
<reference evidence="6 7" key="1">
    <citation type="submission" date="2024-04" db="EMBL/GenBank/DDBJ databases">
        <title>Symmetric and asymmetric DNA N6-adenine methylation regulates different biological responses in Mucorales.</title>
        <authorList>
            <consortium name="Lawrence Berkeley National Laboratory"/>
            <person name="Lax C."/>
            <person name="Mondo S.J."/>
            <person name="Osorio-Concepcion M."/>
            <person name="Muszewska A."/>
            <person name="Corrochano-Luque M."/>
            <person name="Gutierrez G."/>
            <person name="Riley R."/>
            <person name="Lipzen A."/>
            <person name="Guo J."/>
            <person name="Hundley H."/>
            <person name="Amirebrahimi M."/>
            <person name="Ng V."/>
            <person name="Lorenzo-Gutierrez D."/>
            <person name="Binder U."/>
            <person name="Yang J."/>
            <person name="Song Y."/>
            <person name="Canovas D."/>
            <person name="Navarro E."/>
            <person name="Freitag M."/>
            <person name="Gabaldon T."/>
            <person name="Grigoriev I.V."/>
            <person name="Corrochano L.M."/>
            <person name="Nicolas F.E."/>
            <person name="Garre V."/>
        </authorList>
    </citation>
    <scope>NUCLEOTIDE SEQUENCE [LARGE SCALE GENOMIC DNA]</scope>
    <source>
        <strain evidence="6 7">L51</strain>
    </source>
</reference>
<keyword evidence="3" id="KW-0963">Cytoplasm</keyword>
<name>A0ABR3BCR9_PHYBL</name>
<dbReference type="SMART" id="SM01194">
    <property type="entry name" value="eRF1_1"/>
    <property type="match status" value="1"/>
</dbReference>
<dbReference type="NCBIfam" id="TIGR03676">
    <property type="entry name" value="aRF1_eRF1"/>
    <property type="match status" value="1"/>
</dbReference>
<evidence type="ECO:0000256" key="4">
    <source>
        <dbReference type="ARBA" id="ARBA00022917"/>
    </source>
</evidence>
<comment type="similarity">
    <text evidence="2">Belongs to the eukaryotic release factor 1 family.</text>
</comment>
<dbReference type="InterPro" id="IPR005142">
    <property type="entry name" value="eRF1_3"/>
</dbReference>
<protein>
    <submittedName>
        <fullName evidence="6">Peptide chain release factor eRF1/aRF1</fullName>
    </submittedName>
</protein>
<comment type="caution">
    <text evidence="6">The sequence shown here is derived from an EMBL/GenBank/DDBJ whole genome shotgun (WGS) entry which is preliminary data.</text>
</comment>
<organism evidence="6 7">
    <name type="scientific">Phycomyces blakesleeanus</name>
    <dbReference type="NCBI Taxonomy" id="4837"/>
    <lineage>
        <taxon>Eukaryota</taxon>
        <taxon>Fungi</taxon>
        <taxon>Fungi incertae sedis</taxon>
        <taxon>Mucoromycota</taxon>
        <taxon>Mucoromycotina</taxon>
        <taxon>Mucoromycetes</taxon>
        <taxon>Mucorales</taxon>
        <taxon>Phycomycetaceae</taxon>
        <taxon>Phycomyces</taxon>
    </lineage>
</organism>
<dbReference type="InterPro" id="IPR005141">
    <property type="entry name" value="eRF1_2"/>
</dbReference>
<evidence type="ECO:0000256" key="2">
    <source>
        <dbReference type="ARBA" id="ARBA00005326"/>
    </source>
</evidence>
<keyword evidence="7" id="KW-1185">Reference proteome</keyword>
<evidence type="ECO:0000313" key="7">
    <source>
        <dbReference type="Proteomes" id="UP001448207"/>
    </source>
</evidence>
<evidence type="ECO:0000259" key="5">
    <source>
        <dbReference type="SMART" id="SM01194"/>
    </source>
</evidence>
<comment type="subcellular location">
    <subcellularLocation>
        <location evidence="1">Cytoplasm</location>
    </subcellularLocation>
</comment>
<dbReference type="Gene3D" id="3.30.960.10">
    <property type="entry name" value="eRF1 domain 1"/>
    <property type="match status" value="1"/>
</dbReference>
<feature type="domain" description="eRF1/Pelota-like N-terminal" evidence="5">
    <location>
        <begin position="4"/>
        <end position="140"/>
    </location>
</feature>
<sequence length="430" mass="49185">MIIEEEIESTLKTWKTHNIIKNLGEKQGKQKSKISLLISPGDELNSINKFILTKRTEARNIKSSTQRTLALDSLDSTKTSLQEYSKIPPNGLVVYADATPRKREKNGDTKISFEPSKPISKTMYIRSNHFHIETLKKQLEVDVEFGVIIMDGNSTLFGILSGNDRRVLREVRSEVPSQKSRRGNSSNHVSKICNEIRHKHIKQICELAVNYFIKDNKCIVEGIILAGSAGLKSELYKSSLLDCRLRERVFSVVTTDHCGKTGFYQAVNLASNDIRGRKILKERHLLQNHHEETLKNASKSCYGVIDTVNALKNGLIRHLIIWRGLNYVRYDLNDSQQNRRVFNISEEQAEELGPCSVQEFLEEYTQMELYSTTSLVEWILETCAQFGTMVNMVSECSEEGLRFVKQYEGLGGIFYYKNKHINLQKNKKTV</sequence>
<dbReference type="InterPro" id="IPR004403">
    <property type="entry name" value="Peptide_chain-rel_eRF1/aRF1"/>
</dbReference>
<dbReference type="Pfam" id="PF03464">
    <property type="entry name" value="eRF1_2"/>
    <property type="match status" value="1"/>
</dbReference>
<dbReference type="InterPro" id="IPR024049">
    <property type="entry name" value="eRF1_1_sf"/>
</dbReference>
<keyword evidence="4" id="KW-0648">Protein biosynthesis</keyword>
<evidence type="ECO:0000256" key="1">
    <source>
        <dbReference type="ARBA" id="ARBA00004496"/>
    </source>
</evidence>
<dbReference type="PANTHER" id="PTHR10113">
    <property type="entry name" value="PEPTIDE CHAIN RELEASE FACTOR SUBUNIT 1"/>
    <property type="match status" value="1"/>
</dbReference>
<dbReference type="Gene3D" id="3.30.1330.30">
    <property type="match status" value="1"/>
</dbReference>
<dbReference type="SUPFAM" id="SSF55481">
    <property type="entry name" value="N-terminal domain of eukaryotic peptide chain release factor subunit 1, ERF1"/>
    <property type="match status" value="1"/>
</dbReference>
<dbReference type="SUPFAM" id="SSF55315">
    <property type="entry name" value="L30e-like"/>
    <property type="match status" value="1"/>
</dbReference>
<accession>A0ABR3BCR9</accession>
<dbReference type="Pfam" id="PF03463">
    <property type="entry name" value="eRF1_1"/>
    <property type="match status" value="1"/>
</dbReference>
<dbReference type="InterPro" id="IPR029064">
    <property type="entry name" value="Ribosomal_eL30-like_sf"/>
</dbReference>
<evidence type="ECO:0000313" key="6">
    <source>
        <dbReference type="EMBL" id="KAL0092559.1"/>
    </source>
</evidence>
<evidence type="ECO:0000256" key="3">
    <source>
        <dbReference type="ARBA" id="ARBA00022490"/>
    </source>
</evidence>
<dbReference type="EMBL" id="JBCLYO010000002">
    <property type="protein sequence ID" value="KAL0092559.1"/>
    <property type="molecule type" value="Genomic_DNA"/>
</dbReference>
<dbReference type="InterPro" id="IPR005140">
    <property type="entry name" value="eRF1_Pelota-like_N"/>
</dbReference>